<evidence type="ECO:0000259" key="6">
    <source>
        <dbReference type="Pfam" id="PF14378"/>
    </source>
</evidence>
<evidence type="ECO:0000256" key="2">
    <source>
        <dbReference type="ARBA" id="ARBA00022692"/>
    </source>
</evidence>
<gene>
    <name evidence="7" type="ORF">GCM10009798_24170</name>
</gene>
<dbReference type="Gene3D" id="1.20.144.10">
    <property type="entry name" value="Phosphatidic acid phosphatase type 2/haloperoxidase"/>
    <property type="match status" value="1"/>
</dbReference>
<keyword evidence="2 5" id="KW-0812">Transmembrane</keyword>
<dbReference type="RefSeq" id="WP_344045098.1">
    <property type="nucleotide sequence ID" value="NZ_BAAAPB010000002.1"/>
</dbReference>
<evidence type="ECO:0000256" key="5">
    <source>
        <dbReference type="SAM" id="Phobius"/>
    </source>
</evidence>
<feature type="domain" description="Inositolphosphotransferase Aur1/Ipt1" evidence="6">
    <location>
        <begin position="45"/>
        <end position="223"/>
    </location>
</feature>
<dbReference type="InterPro" id="IPR026841">
    <property type="entry name" value="Aur1/Ipt1"/>
</dbReference>
<keyword evidence="8" id="KW-1185">Reference proteome</keyword>
<keyword evidence="4 5" id="KW-0472">Membrane</keyword>
<dbReference type="Pfam" id="PF14378">
    <property type="entry name" value="PAP2_3"/>
    <property type="match status" value="1"/>
</dbReference>
<sequence>MQWSRGRRRPPLIGELLIVAALVVIYDRLRSLAPVDVSLAVAHGQEILRLETTLHLRVEEGVNTWLAGQPVLRDLAADYYQFMHETIALSILAICYLRRPAVYRPARNALVLTNVVGLVIYAFYPVAPPRLLPDSGFVDLVAQAGFGSNHGAITADQYGAVPSLHLAWATWAALTVVAMTRRWWLRTLMGVHVALTATIVVATGNHYVFDVAVGTTLGAAAALAVGLVARRTAASALAEPA</sequence>
<organism evidence="7 8">
    <name type="scientific">Nocardioides panacihumi</name>
    <dbReference type="NCBI Taxonomy" id="400774"/>
    <lineage>
        <taxon>Bacteria</taxon>
        <taxon>Bacillati</taxon>
        <taxon>Actinomycetota</taxon>
        <taxon>Actinomycetes</taxon>
        <taxon>Propionibacteriales</taxon>
        <taxon>Nocardioidaceae</taxon>
        <taxon>Nocardioides</taxon>
    </lineage>
</organism>
<dbReference type="EMBL" id="BAAAPB010000002">
    <property type="protein sequence ID" value="GAA1963341.1"/>
    <property type="molecule type" value="Genomic_DNA"/>
</dbReference>
<dbReference type="PANTHER" id="PTHR31310">
    <property type="match status" value="1"/>
</dbReference>
<evidence type="ECO:0000313" key="7">
    <source>
        <dbReference type="EMBL" id="GAA1963341.1"/>
    </source>
</evidence>
<protein>
    <recommendedName>
        <fullName evidence="6">Inositolphosphotransferase Aur1/Ipt1 domain-containing protein</fullName>
    </recommendedName>
</protein>
<dbReference type="PANTHER" id="PTHR31310:SF7">
    <property type="entry name" value="PA-PHOSPHATASE RELATED-FAMILY PROTEIN DDB_G0268928"/>
    <property type="match status" value="1"/>
</dbReference>
<comment type="subcellular location">
    <subcellularLocation>
        <location evidence="1">Membrane</location>
        <topology evidence="1">Multi-pass membrane protein</topology>
    </subcellularLocation>
</comment>
<evidence type="ECO:0000256" key="4">
    <source>
        <dbReference type="ARBA" id="ARBA00023136"/>
    </source>
</evidence>
<dbReference type="SUPFAM" id="SSF48317">
    <property type="entry name" value="Acid phosphatase/Vanadium-dependent haloperoxidase"/>
    <property type="match status" value="1"/>
</dbReference>
<dbReference type="InterPro" id="IPR036938">
    <property type="entry name" value="PAP2/HPO_sf"/>
</dbReference>
<feature type="transmembrane region" description="Helical" evidence="5">
    <location>
        <begin position="79"/>
        <end position="97"/>
    </location>
</feature>
<evidence type="ECO:0000313" key="8">
    <source>
        <dbReference type="Proteomes" id="UP001500571"/>
    </source>
</evidence>
<feature type="transmembrane region" description="Helical" evidence="5">
    <location>
        <begin position="207"/>
        <end position="229"/>
    </location>
</feature>
<feature type="transmembrane region" description="Helical" evidence="5">
    <location>
        <begin position="109"/>
        <end position="127"/>
    </location>
</feature>
<evidence type="ECO:0000256" key="1">
    <source>
        <dbReference type="ARBA" id="ARBA00004141"/>
    </source>
</evidence>
<dbReference type="Proteomes" id="UP001500571">
    <property type="component" value="Unassembled WGS sequence"/>
</dbReference>
<keyword evidence="3 5" id="KW-1133">Transmembrane helix</keyword>
<reference evidence="7 8" key="1">
    <citation type="journal article" date="2019" name="Int. J. Syst. Evol. Microbiol.">
        <title>The Global Catalogue of Microorganisms (GCM) 10K type strain sequencing project: providing services to taxonomists for standard genome sequencing and annotation.</title>
        <authorList>
            <consortium name="The Broad Institute Genomics Platform"/>
            <consortium name="The Broad Institute Genome Sequencing Center for Infectious Disease"/>
            <person name="Wu L."/>
            <person name="Ma J."/>
        </authorList>
    </citation>
    <scope>NUCLEOTIDE SEQUENCE [LARGE SCALE GENOMIC DNA]</scope>
    <source>
        <strain evidence="7 8">JCM 15309</strain>
    </source>
</reference>
<proteinExistence type="predicted"/>
<feature type="transmembrane region" description="Helical" evidence="5">
    <location>
        <begin position="183"/>
        <end position="201"/>
    </location>
</feature>
<evidence type="ECO:0000256" key="3">
    <source>
        <dbReference type="ARBA" id="ARBA00022989"/>
    </source>
</evidence>
<comment type="caution">
    <text evidence="7">The sequence shown here is derived from an EMBL/GenBank/DDBJ whole genome shotgun (WGS) entry which is preliminary data.</text>
</comment>
<accession>A0ABN2R441</accession>
<feature type="transmembrane region" description="Helical" evidence="5">
    <location>
        <begin position="12"/>
        <end position="29"/>
    </location>
</feature>
<dbReference type="InterPro" id="IPR052185">
    <property type="entry name" value="IPC_Synthase-Related"/>
</dbReference>
<feature type="transmembrane region" description="Helical" evidence="5">
    <location>
        <begin position="158"/>
        <end position="176"/>
    </location>
</feature>
<dbReference type="CDD" id="cd03386">
    <property type="entry name" value="PAP2_Aur1_like"/>
    <property type="match status" value="1"/>
</dbReference>
<name>A0ABN2R441_9ACTN</name>